<dbReference type="PROSITE" id="PS50878">
    <property type="entry name" value="RT_POL"/>
    <property type="match status" value="1"/>
</dbReference>
<evidence type="ECO:0000313" key="2">
    <source>
        <dbReference type="EMBL" id="KAA6362988.1"/>
    </source>
</evidence>
<reference evidence="2 3" key="1">
    <citation type="submission" date="2019-03" db="EMBL/GenBank/DDBJ databases">
        <title>Single cell metagenomics reveals metabolic interactions within the superorganism composed of flagellate Streblomastix strix and complex community of Bacteroidetes bacteria on its surface.</title>
        <authorList>
            <person name="Treitli S.C."/>
            <person name="Kolisko M."/>
            <person name="Husnik F."/>
            <person name="Keeling P."/>
            <person name="Hampl V."/>
        </authorList>
    </citation>
    <scope>NUCLEOTIDE SEQUENCE [LARGE SCALE GENOMIC DNA]</scope>
    <source>
        <strain evidence="2">ST1C</strain>
    </source>
</reference>
<evidence type="ECO:0000313" key="3">
    <source>
        <dbReference type="Proteomes" id="UP000324800"/>
    </source>
</evidence>
<dbReference type="Pfam" id="PF00078">
    <property type="entry name" value="RVT_1"/>
    <property type="match status" value="1"/>
</dbReference>
<accession>A0A5J4TY04</accession>
<sequence>MITLRITEISTITEKEDRGIQKASNERRTARDARNRIFTDQYRWKEKKENRMELRAAWRRMSPEQSRRQIIELLAAFEIVKSERQKSQINNTYLERPRQSAQPRSLQTQDHVQRRLGYTQELIQEQLVRAGGRRYNPGPGLFRQVQEFNIRNSKEEKRLKKDPGLSNLEQQTENGVFQIEEIIDIQEIIMAYDWATRIDLYLTFHLIRAAEEMRPYLYYSFNGYFYNYNGMPFRVSTISRTFIKCLQPVTVEARMRCRSRIFVYIDDILILNQVPTILLHEIQQVRKILQEFGLKIAMGKNQIKYAQKVEFLGRL</sequence>
<dbReference type="Gene3D" id="3.30.70.270">
    <property type="match status" value="1"/>
</dbReference>
<dbReference type="InterPro" id="IPR052055">
    <property type="entry name" value="Hepadnavirus_pol/RT"/>
</dbReference>
<evidence type="ECO:0000259" key="1">
    <source>
        <dbReference type="PROSITE" id="PS50878"/>
    </source>
</evidence>
<dbReference type="InterPro" id="IPR043502">
    <property type="entry name" value="DNA/RNA_pol_sf"/>
</dbReference>
<dbReference type="PANTHER" id="PTHR33050">
    <property type="entry name" value="REVERSE TRANSCRIPTASE DOMAIN-CONTAINING PROTEIN"/>
    <property type="match status" value="1"/>
</dbReference>
<name>A0A5J4TY04_9EUKA</name>
<proteinExistence type="predicted"/>
<feature type="domain" description="Reverse transcriptase" evidence="1">
    <location>
        <begin position="112"/>
        <end position="315"/>
    </location>
</feature>
<comment type="caution">
    <text evidence="2">The sequence shown here is derived from an EMBL/GenBank/DDBJ whole genome shotgun (WGS) entry which is preliminary data.</text>
</comment>
<dbReference type="InterPro" id="IPR000477">
    <property type="entry name" value="RT_dom"/>
</dbReference>
<dbReference type="AlphaFoldDB" id="A0A5J4TY04"/>
<dbReference type="SUPFAM" id="SSF56672">
    <property type="entry name" value="DNA/RNA polymerases"/>
    <property type="match status" value="1"/>
</dbReference>
<organism evidence="2 3">
    <name type="scientific">Streblomastix strix</name>
    <dbReference type="NCBI Taxonomy" id="222440"/>
    <lineage>
        <taxon>Eukaryota</taxon>
        <taxon>Metamonada</taxon>
        <taxon>Preaxostyla</taxon>
        <taxon>Oxymonadida</taxon>
        <taxon>Streblomastigidae</taxon>
        <taxon>Streblomastix</taxon>
    </lineage>
</organism>
<protein>
    <recommendedName>
        <fullName evidence="1">Reverse transcriptase domain-containing protein</fullName>
    </recommendedName>
</protein>
<dbReference type="Proteomes" id="UP000324800">
    <property type="component" value="Unassembled WGS sequence"/>
</dbReference>
<dbReference type="EMBL" id="SNRW01023466">
    <property type="protein sequence ID" value="KAA6362988.1"/>
    <property type="molecule type" value="Genomic_DNA"/>
</dbReference>
<gene>
    <name evidence="2" type="ORF">EZS28_041483</name>
</gene>
<dbReference type="PANTHER" id="PTHR33050:SF7">
    <property type="entry name" value="RIBONUCLEASE H"/>
    <property type="match status" value="1"/>
</dbReference>
<dbReference type="InterPro" id="IPR043128">
    <property type="entry name" value="Rev_trsase/Diguanyl_cyclase"/>
</dbReference>